<evidence type="ECO:0000313" key="2">
    <source>
        <dbReference type="EMBL" id="CEO90046.1"/>
    </source>
</evidence>
<evidence type="ECO:0000313" key="3">
    <source>
        <dbReference type="Proteomes" id="UP000046155"/>
    </source>
</evidence>
<dbReference type="EMBL" id="CDRZ01000270">
    <property type="protein sequence ID" value="CEO90046.1"/>
    <property type="molecule type" value="Genomic_DNA"/>
</dbReference>
<proteinExistence type="predicted"/>
<dbReference type="RefSeq" id="WP_198142472.1">
    <property type="nucleotide sequence ID" value="NZ_CDRZ01000270.1"/>
</dbReference>
<keyword evidence="3" id="KW-1185">Reference proteome</keyword>
<keyword evidence="1" id="KW-1133">Transmembrane helix</keyword>
<gene>
    <name evidence="2" type="ORF">SSCH_700033</name>
</gene>
<organism evidence="2 3">
    <name type="scientific">Syntrophaceticus schinkii</name>
    <dbReference type="NCBI Taxonomy" id="499207"/>
    <lineage>
        <taxon>Bacteria</taxon>
        <taxon>Bacillati</taxon>
        <taxon>Bacillota</taxon>
        <taxon>Clostridia</taxon>
        <taxon>Thermoanaerobacterales</taxon>
        <taxon>Thermoanaerobacterales Family III. Incertae Sedis</taxon>
        <taxon>Syntrophaceticus</taxon>
    </lineage>
</organism>
<reference evidence="3" key="1">
    <citation type="submission" date="2015-01" db="EMBL/GenBank/DDBJ databases">
        <authorList>
            <person name="Manzoor Shahid"/>
            <person name="Zubair Saima"/>
        </authorList>
    </citation>
    <scope>NUCLEOTIDE SEQUENCE [LARGE SCALE GENOMIC DNA]</scope>
    <source>
        <strain evidence="3">Sp3</strain>
    </source>
</reference>
<accession>A0A0B7MPS8</accession>
<name>A0A0B7MPS8_9FIRM</name>
<protein>
    <submittedName>
        <fullName evidence="2">Uncharacterized protein</fullName>
    </submittedName>
</protein>
<dbReference type="Proteomes" id="UP000046155">
    <property type="component" value="Unassembled WGS sequence"/>
</dbReference>
<feature type="transmembrane region" description="Helical" evidence="1">
    <location>
        <begin position="7"/>
        <end position="25"/>
    </location>
</feature>
<keyword evidence="1" id="KW-0812">Transmembrane</keyword>
<dbReference type="AlphaFoldDB" id="A0A0B7MPS8"/>
<keyword evidence="1" id="KW-0472">Membrane</keyword>
<sequence>MKGTTRYWLVAGLDAMVTGVGMILPRGRLKTAALSFGMTQVALGLSGMLKPEVRQ</sequence>
<evidence type="ECO:0000256" key="1">
    <source>
        <dbReference type="SAM" id="Phobius"/>
    </source>
</evidence>